<feature type="transmembrane region" description="Helical" evidence="7">
    <location>
        <begin position="150"/>
        <end position="172"/>
    </location>
</feature>
<organism evidence="8 9">
    <name type="scientific">Novosphingobium sediminis</name>
    <dbReference type="NCBI Taxonomy" id="707214"/>
    <lineage>
        <taxon>Bacteria</taxon>
        <taxon>Pseudomonadati</taxon>
        <taxon>Pseudomonadota</taxon>
        <taxon>Alphaproteobacteria</taxon>
        <taxon>Sphingomonadales</taxon>
        <taxon>Sphingomonadaceae</taxon>
        <taxon>Novosphingobium</taxon>
    </lineage>
</organism>
<dbReference type="GO" id="GO:0005886">
    <property type="term" value="C:plasma membrane"/>
    <property type="evidence" value="ECO:0007669"/>
    <property type="project" value="UniProtKB-SubCell"/>
</dbReference>
<evidence type="ECO:0000313" key="8">
    <source>
        <dbReference type="EMBL" id="GEO01959.1"/>
    </source>
</evidence>
<keyword evidence="2" id="KW-0813">Transport</keyword>
<dbReference type="Pfam" id="PF07690">
    <property type="entry name" value="MFS_1"/>
    <property type="match status" value="1"/>
</dbReference>
<comment type="caution">
    <text evidence="8">The sequence shown here is derived from an EMBL/GenBank/DDBJ whole genome shotgun (WGS) entry which is preliminary data.</text>
</comment>
<feature type="transmembrane region" description="Helical" evidence="7">
    <location>
        <begin position="238"/>
        <end position="258"/>
    </location>
</feature>
<comment type="subcellular location">
    <subcellularLocation>
        <location evidence="1">Cell membrane</location>
        <topology evidence="1">Multi-pass membrane protein</topology>
    </subcellularLocation>
</comment>
<evidence type="ECO:0000256" key="1">
    <source>
        <dbReference type="ARBA" id="ARBA00004651"/>
    </source>
</evidence>
<keyword evidence="3" id="KW-1003">Cell membrane</keyword>
<evidence type="ECO:0000313" key="9">
    <source>
        <dbReference type="Proteomes" id="UP000321464"/>
    </source>
</evidence>
<dbReference type="Proteomes" id="UP000321464">
    <property type="component" value="Unassembled WGS sequence"/>
</dbReference>
<evidence type="ECO:0008006" key="10">
    <source>
        <dbReference type="Google" id="ProtNLM"/>
    </source>
</evidence>
<sequence length="332" mass="34646">MIAVNGALVRFIYPKELLGRGIGYNALVIAIGSAAGPGIAAVILRFLDWPWLFALNVPLGVAAFAVGAFTFPRQRGNSPGFDMRSTALYILALGLSSLGLVQFAHGEFGWPVVLQTGMGIIALSGLVAISRHQSTPILPVDLLRIRPLKIAYSSSFFVYAAQMMAMVSLPFILHTHFRLDTFKIGIVLTPWAIATAIGAIVAGHRTEHNPGQLEALGAAVLALGLIGFTLALGSTSLVVLSICSLTCGIGFGLFQTPNNRTSLTSGPPERSGGAAGMQALARLSGLISGTALVAMLFQLAGEESHRVIAVAAVLAAIAAGIGLLRNLQLRKA</sequence>
<evidence type="ECO:0000256" key="2">
    <source>
        <dbReference type="ARBA" id="ARBA00022448"/>
    </source>
</evidence>
<evidence type="ECO:0000256" key="5">
    <source>
        <dbReference type="ARBA" id="ARBA00022989"/>
    </source>
</evidence>
<keyword evidence="6 7" id="KW-0472">Membrane</keyword>
<evidence type="ECO:0000256" key="3">
    <source>
        <dbReference type="ARBA" id="ARBA00022475"/>
    </source>
</evidence>
<dbReference type="EMBL" id="BJYR01000030">
    <property type="protein sequence ID" value="GEO01959.1"/>
    <property type="molecule type" value="Genomic_DNA"/>
</dbReference>
<dbReference type="PANTHER" id="PTHR42718:SF46">
    <property type="entry name" value="BLR6921 PROTEIN"/>
    <property type="match status" value="1"/>
</dbReference>
<feature type="transmembrane region" description="Helical" evidence="7">
    <location>
        <begin position="279"/>
        <end position="301"/>
    </location>
</feature>
<proteinExistence type="predicted"/>
<dbReference type="SUPFAM" id="SSF103473">
    <property type="entry name" value="MFS general substrate transporter"/>
    <property type="match status" value="1"/>
</dbReference>
<dbReference type="PANTHER" id="PTHR42718">
    <property type="entry name" value="MAJOR FACILITATOR SUPERFAMILY MULTIDRUG TRANSPORTER MFSC"/>
    <property type="match status" value="1"/>
</dbReference>
<keyword evidence="9" id="KW-1185">Reference proteome</keyword>
<dbReference type="Gene3D" id="1.20.1250.20">
    <property type="entry name" value="MFS general substrate transporter like domains"/>
    <property type="match status" value="1"/>
</dbReference>
<dbReference type="OrthoDB" id="9812221at2"/>
<reference evidence="8 9" key="1">
    <citation type="submission" date="2019-07" db="EMBL/GenBank/DDBJ databases">
        <title>Whole genome shotgun sequence of Novosphingobium sediminis NBRC 106119.</title>
        <authorList>
            <person name="Hosoyama A."/>
            <person name="Uohara A."/>
            <person name="Ohji S."/>
            <person name="Ichikawa N."/>
        </authorList>
    </citation>
    <scope>NUCLEOTIDE SEQUENCE [LARGE SCALE GENOMIC DNA]</scope>
    <source>
        <strain evidence="8 9">NBRC 106119</strain>
    </source>
</reference>
<feature type="transmembrane region" description="Helical" evidence="7">
    <location>
        <begin position="215"/>
        <end position="232"/>
    </location>
</feature>
<feature type="transmembrane region" description="Helical" evidence="7">
    <location>
        <begin position="307"/>
        <end position="327"/>
    </location>
</feature>
<protein>
    <recommendedName>
        <fullName evidence="10">Major facilitator superfamily (MFS) profile domain-containing protein</fullName>
    </recommendedName>
</protein>
<dbReference type="AlphaFoldDB" id="A0A512AQF5"/>
<feature type="transmembrane region" description="Helical" evidence="7">
    <location>
        <begin position="110"/>
        <end position="129"/>
    </location>
</feature>
<accession>A0A512AQF5</accession>
<feature type="transmembrane region" description="Helical" evidence="7">
    <location>
        <begin position="184"/>
        <end position="203"/>
    </location>
</feature>
<gene>
    <name evidence="8" type="ORF">NSE01_37910</name>
</gene>
<feature type="transmembrane region" description="Helical" evidence="7">
    <location>
        <begin position="49"/>
        <end position="71"/>
    </location>
</feature>
<dbReference type="InterPro" id="IPR011701">
    <property type="entry name" value="MFS"/>
</dbReference>
<evidence type="ECO:0000256" key="6">
    <source>
        <dbReference type="ARBA" id="ARBA00023136"/>
    </source>
</evidence>
<keyword evidence="5 7" id="KW-1133">Transmembrane helix</keyword>
<evidence type="ECO:0000256" key="4">
    <source>
        <dbReference type="ARBA" id="ARBA00022692"/>
    </source>
</evidence>
<feature type="transmembrane region" description="Helical" evidence="7">
    <location>
        <begin position="83"/>
        <end position="104"/>
    </location>
</feature>
<dbReference type="InterPro" id="IPR036259">
    <property type="entry name" value="MFS_trans_sf"/>
</dbReference>
<feature type="transmembrane region" description="Helical" evidence="7">
    <location>
        <begin position="21"/>
        <end position="43"/>
    </location>
</feature>
<dbReference type="GO" id="GO:0022857">
    <property type="term" value="F:transmembrane transporter activity"/>
    <property type="evidence" value="ECO:0007669"/>
    <property type="project" value="InterPro"/>
</dbReference>
<dbReference type="Gene3D" id="1.20.1720.10">
    <property type="entry name" value="Multidrug resistance protein D"/>
    <property type="match status" value="1"/>
</dbReference>
<evidence type="ECO:0000256" key="7">
    <source>
        <dbReference type="SAM" id="Phobius"/>
    </source>
</evidence>
<name>A0A512AQF5_9SPHN</name>
<keyword evidence="4 7" id="KW-0812">Transmembrane</keyword>